<feature type="region of interest" description="Disordered" evidence="1">
    <location>
        <begin position="214"/>
        <end position="239"/>
    </location>
</feature>
<feature type="region of interest" description="Disordered" evidence="1">
    <location>
        <begin position="255"/>
        <end position="302"/>
    </location>
</feature>
<gene>
    <name evidence="2" type="ORF">PG994_006161</name>
</gene>
<dbReference type="GeneID" id="92090633"/>
<organism evidence="2 3">
    <name type="scientific">Apiospora phragmitis</name>
    <dbReference type="NCBI Taxonomy" id="2905665"/>
    <lineage>
        <taxon>Eukaryota</taxon>
        <taxon>Fungi</taxon>
        <taxon>Dikarya</taxon>
        <taxon>Ascomycota</taxon>
        <taxon>Pezizomycotina</taxon>
        <taxon>Sordariomycetes</taxon>
        <taxon>Xylariomycetidae</taxon>
        <taxon>Amphisphaeriales</taxon>
        <taxon>Apiosporaceae</taxon>
        <taxon>Apiospora</taxon>
    </lineage>
</organism>
<dbReference type="EMBL" id="JAQQWL010000006">
    <property type="protein sequence ID" value="KAK8069545.1"/>
    <property type="molecule type" value="Genomic_DNA"/>
</dbReference>
<feature type="compositionally biased region" description="Polar residues" evidence="1">
    <location>
        <begin position="159"/>
        <end position="172"/>
    </location>
</feature>
<name>A0ABR1VH18_9PEZI</name>
<evidence type="ECO:0000256" key="1">
    <source>
        <dbReference type="SAM" id="MobiDB-lite"/>
    </source>
</evidence>
<dbReference type="RefSeq" id="XP_066716839.1">
    <property type="nucleotide sequence ID" value="XM_066857570.1"/>
</dbReference>
<reference evidence="2 3" key="1">
    <citation type="submission" date="2023-01" db="EMBL/GenBank/DDBJ databases">
        <title>Analysis of 21 Apiospora genomes using comparative genomics revels a genus with tremendous synthesis potential of carbohydrate active enzymes and secondary metabolites.</title>
        <authorList>
            <person name="Sorensen T."/>
        </authorList>
    </citation>
    <scope>NUCLEOTIDE SEQUENCE [LARGE SCALE GENOMIC DNA]</scope>
    <source>
        <strain evidence="2 3">CBS 135458</strain>
    </source>
</reference>
<feature type="compositionally biased region" description="Polar residues" evidence="1">
    <location>
        <begin position="257"/>
        <end position="268"/>
    </location>
</feature>
<keyword evidence="3" id="KW-1185">Reference proteome</keyword>
<evidence type="ECO:0000313" key="2">
    <source>
        <dbReference type="EMBL" id="KAK8069545.1"/>
    </source>
</evidence>
<protein>
    <submittedName>
        <fullName evidence="2">Uncharacterized protein</fullName>
    </submittedName>
</protein>
<evidence type="ECO:0000313" key="3">
    <source>
        <dbReference type="Proteomes" id="UP001480595"/>
    </source>
</evidence>
<sequence length="320" mass="34816">MGRRVSRAWKQGTAFKLLEEYKRKSYQSTSSTQTARTSILKTGIAAEKPVNANVISKPTIVHIPSRPGELRQISRRVDGSSPLFGGGYTANSPRTLTPITQSAASTTSDVQRPPPTLQTFTAASRDSDTFWDRIARDSLGIAHKDLRSPVKPTGVFSRATGQAQGASNWSNRNSKDLMSPNQWLRPKMDRSPEEVGLPKVPPRLSLYPSVLASSATQGSVATSGSASMRGSPDSTGRTIRHVRHGDQKLPVGRIRKQQQQQHALSTARTLPKTKSTTPPPREWPRPTAAHPQRPLPETPTRLPLAERLNGAFHGGGPGIH</sequence>
<proteinExistence type="predicted"/>
<feature type="region of interest" description="Disordered" evidence="1">
    <location>
        <begin position="152"/>
        <end position="196"/>
    </location>
</feature>
<feature type="compositionally biased region" description="Polar residues" evidence="1">
    <location>
        <begin position="214"/>
        <end position="237"/>
    </location>
</feature>
<accession>A0ABR1VH18</accession>
<dbReference type="Proteomes" id="UP001480595">
    <property type="component" value="Unassembled WGS sequence"/>
</dbReference>
<comment type="caution">
    <text evidence="2">The sequence shown here is derived from an EMBL/GenBank/DDBJ whole genome shotgun (WGS) entry which is preliminary data.</text>
</comment>